<feature type="coiled-coil region" evidence="2">
    <location>
        <begin position="42"/>
        <end position="69"/>
    </location>
</feature>
<evidence type="ECO:0000256" key="2">
    <source>
        <dbReference type="SAM" id="Coils"/>
    </source>
</evidence>
<organism evidence="3 4">
    <name type="scientific">Panagrolaimus superbus</name>
    <dbReference type="NCBI Taxonomy" id="310955"/>
    <lineage>
        <taxon>Eukaryota</taxon>
        <taxon>Metazoa</taxon>
        <taxon>Ecdysozoa</taxon>
        <taxon>Nematoda</taxon>
        <taxon>Chromadorea</taxon>
        <taxon>Rhabditida</taxon>
        <taxon>Tylenchina</taxon>
        <taxon>Panagrolaimomorpha</taxon>
        <taxon>Panagrolaimoidea</taxon>
        <taxon>Panagrolaimidae</taxon>
        <taxon>Panagrolaimus</taxon>
    </lineage>
</organism>
<evidence type="ECO:0000313" key="3">
    <source>
        <dbReference type="Proteomes" id="UP000887577"/>
    </source>
</evidence>
<dbReference type="Proteomes" id="UP000887577">
    <property type="component" value="Unplaced"/>
</dbReference>
<name>A0A914YHE4_9BILA</name>
<dbReference type="WBParaSite" id="PSU_v2.g18742.t1">
    <property type="protein sequence ID" value="PSU_v2.g18742.t1"/>
    <property type="gene ID" value="PSU_v2.g18742"/>
</dbReference>
<dbReference type="Gene3D" id="1.20.5.430">
    <property type="match status" value="1"/>
</dbReference>
<dbReference type="AlphaFoldDB" id="A0A914YHE4"/>
<keyword evidence="3" id="KW-1185">Reference proteome</keyword>
<protein>
    <submittedName>
        <fullName evidence="4">Uncharacterized protein</fullName>
    </submittedName>
</protein>
<evidence type="ECO:0000256" key="1">
    <source>
        <dbReference type="ARBA" id="ARBA00006349"/>
    </source>
</evidence>
<evidence type="ECO:0000313" key="4">
    <source>
        <dbReference type="WBParaSite" id="PSU_v2.g18742.t1"/>
    </source>
</evidence>
<proteinExistence type="inferred from homology"/>
<accession>A0A914YHE4</accession>
<keyword evidence="2" id="KW-0175">Coiled coil</keyword>
<dbReference type="GO" id="GO:0003714">
    <property type="term" value="F:transcription corepressor activity"/>
    <property type="evidence" value="ECO:0007669"/>
    <property type="project" value="InterPro"/>
</dbReference>
<comment type="similarity">
    <text evidence="1">Belongs to the HSBP1 family.</text>
</comment>
<dbReference type="Pfam" id="PF06825">
    <property type="entry name" value="HSBP1"/>
    <property type="match status" value="1"/>
</dbReference>
<sequence>MASIKNEVLDDGGNIPSDHYNELLSAVDSTLKATQERFAQMQDKILRRLDDMSDQLKDLEKRVDNVIEDIGKNKFDEFST</sequence>
<reference evidence="4" key="1">
    <citation type="submission" date="2022-11" db="UniProtKB">
        <authorList>
            <consortium name="WormBaseParasite"/>
        </authorList>
    </citation>
    <scope>IDENTIFICATION</scope>
</reference>
<dbReference type="InterPro" id="IPR009643">
    <property type="entry name" value="HS1-bd"/>
</dbReference>